<proteinExistence type="predicted"/>
<evidence type="ECO:0000259" key="8">
    <source>
        <dbReference type="PROSITE" id="PS50011"/>
    </source>
</evidence>
<dbReference type="Proteomes" id="UP000325577">
    <property type="component" value="Linkage Group LG3"/>
</dbReference>
<dbReference type="GO" id="GO:0048544">
    <property type="term" value="P:recognition of pollen"/>
    <property type="evidence" value="ECO:0007669"/>
    <property type="project" value="InterPro"/>
</dbReference>
<keyword evidence="1" id="KW-0597">Phosphoprotein</keyword>
<dbReference type="SMART" id="SM00473">
    <property type="entry name" value="PAN_AP"/>
    <property type="match status" value="1"/>
</dbReference>
<dbReference type="PANTHER" id="PTHR32444:SF235">
    <property type="entry name" value="OS01G0783900 PROTEIN"/>
    <property type="match status" value="1"/>
</dbReference>
<dbReference type="PROSITE" id="PS50948">
    <property type="entry name" value="PAN"/>
    <property type="match status" value="1"/>
</dbReference>
<evidence type="ECO:0000256" key="4">
    <source>
        <dbReference type="ARBA" id="ARBA00023170"/>
    </source>
</evidence>
<dbReference type="InterPro" id="IPR000858">
    <property type="entry name" value="S_locus_glycoprot_dom"/>
</dbReference>
<dbReference type="CDD" id="cd00028">
    <property type="entry name" value="B_lectin"/>
    <property type="match status" value="1"/>
</dbReference>
<evidence type="ECO:0000256" key="2">
    <source>
        <dbReference type="ARBA" id="ARBA00022729"/>
    </source>
</evidence>
<dbReference type="PROSITE" id="PS50011">
    <property type="entry name" value="PROTEIN_KINASE_DOM"/>
    <property type="match status" value="1"/>
</dbReference>
<evidence type="ECO:0000259" key="9">
    <source>
        <dbReference type="PROSITE" id="PS50927"/>
    </source>
</evidence>
<feature type="domain" description="Bulb-type lectin" evidence="9">
    <location>
        <begin position="31"/>
        <end position="152"/>
    </location>
</feature>
<dbReference type="PROSITE" id="PS50927">
    <property type="entry name" value="BULB_LECTIN"/>
    <property type="match status" value="1"/>
</dbReference>
<dbReference type="FunFam" id="2.90.10.10:FF:000004">
    <property type="entry name" value="G-type lectin S-receptor-like serine/threonine-protein kinase"/>
    <property type="match status" value="1"/>
</dbReference>
<reference evidence="11 12" key="1">
    <citation type="submission" date="2019-09" db="EMBL/GenBank/DDBJ databases">
        <title>A chromosome-level genome assembly of the Chinese tupelo Nyssa sinensis.</title>
        <authorList>
            <person name="Yang X."/>
            <person name="Kang M."/>
            <person name="Yang Y."/>
            <person name="Xiong H."/>
            <person name="Wang M."/>
            <person name="Zhang Z."/>
            <person name="Wang Z."/>
            <person name="Wu H."/>
            <person name="Ma T."/>
            <person name="Liu J."/>
            <person name="Xi Z."/>
        </authorList>
    </citation>
    <scope>NUCLEOTIDE SEQUENCE [LARGE SCALE GENOMIC DNA]</scope>
    <source>
        <strain evidence="11">J267</strain>
        <tissue evidence="11">Leaf</tissue>
    </source>
</reference>
<protein>
    <recommendedName>
        <fullName evidence="13">Receptor-like serine/threonine-protein kinase</fullName>
    </recommendedName>
</protein>
<dbReference type="InterPro" id="IPR011009">
    <property type="entry name" value="Kinase-like_dom_sf"/>
</dbReference>
<keyword evidence="3" id="KW-1015">Disulfide bond</keyword>
<evidence type="ECO:0000256" key="5">
    <source>
        <dbReference type="ARBA" id="ARBA00023180"/>
    </source>
</evidence>
<dbReference type="SUPFAM" id="SSF51110">
    <property type="entry name" value="alpha-D-mannose-specific plant lectins"/>
    <property type="match status" value="1"/>
</dbReference>
<dbReference type="EMBL" id="CM018046">
    <property type="protein sequence ID" value="KAA8526887.1"/>
    <property type="molecule type" value="Genomic_DNA"/>
</dbReference>
<feature type="domain" description="Apple" evidence="10">
    <location>
        <begin position="346"/>
        <end position="427"/>
    </location>
</feature>
<feature type="transmembrane region" description="Helical" evidence="6">
    <location>
        <begin position="444"/>
        <end position="465"/>
    </location>
</feature>
<feature type="domain" description="Protein kinase" evidence="8">
    <location>
        <begin position="510"/>
        <end position="667"/>
    </location>
</feature>
<dbReference type="OrthoDB" id="785331at2759"/>
<dbReference type="Gene3D" id="3.50.4.10">
    <property type="entry name" value="Hepatocyte Growth Factor"/>
    <property type="match status" value="1"/>
</dbReference>
<dbReference type="Gene3D" id="3.30.200.20">
    <property type="entry name" value="Phosphorylase Kinase, domain 1"/>
    <property type="match status" value="1"/>
</dbReference>
<dbReference type="Pfam" id="PF01453">
    <property type="entry name" value="B_lectin"/>
    <property type="match status" value="1"/>
</dbReference>
<dbReference type="FunFam" id="3.50.4.10:FF:000002">
    <property type="entry name" value="G-type lectin S-receptor-like serine/threonine-protein kinase"/>
    <property type="match status" value="1"/>
</dbReference>
<accession>A0A5J5ABQ4</accession>
<dbReference type="Pfam" id="PF07714">
    <property type="entry name" value="PK_Tyr_Ser-Thr"/>
    <property type="match status" value="1"/>
</dbReference>
<gene>
    <name evidence="11" type="ORF">F0562_008884</name>
</gene>
<dbReference type="InterPro" id="IPR000719">
    <property type="entry name" value="Prot_kinase_dom"/>
</dbReference>
<evidence type="ECO:0000256" key="1">
    <source>
        <dbReference type="ARBA" id="ARBA00022553"/>
    </source>
</evidence>
<feature type="signal peptide" evidence="7">
    <location>
        <begin position="1"/>
        <end position="30"/>
    </location>
</feature>
<dbReference type="SUPFAM" id="SSF56112">
    <property type="entry name" value="Protein kinase-like (PK-like)"/>
    <property type="match status" value="1"/>
</dbReference>
<dbReference type="Pfam" id="PF08276">
    <property type="entry name" value="PAN_2"/>
    <property type="match status" value="1"/>
</dbReference>
<dbReference type="GO" id="GO:0005524">
    <property type="term" value="F:ATP binding"/>
    <property type="evidence" value="ECO:0007669"/>
    <property type="project" value="InterPro"/>
</dbReference>
<dbReference type="PANTHER" id="PTHR32444">
    <property type="entry name" value="BULB-TYPE LECTIN DOMAIN-CONTAINING PROTEIN"/>
    <property type="match status" value="1"/>
</dbReference>
<evidence type="ECO:0000313" key="11">
    <source>
        <dbReference type="EMBL" id="KAA8526887.1"/>
    </source>
</evidence>
<evidence type="ECO:0000256" key="6">
    <source>
        <dbReference type="SAM" id="Phobius"/>
    </source>
</evidence>
<keyword evidence="5" id="KW-0325">Glycoprotein</keyword>
<evidence type="ECO:0000256" key="7">
    <source>
        <dbReference type="SAM" id="SignalP"/>
    </source>
</evidence>
<feature type="transmembrane region" description="Helical" evidence="6">
    <location>
        <begin position="644"/>
        <end position="664"/>
    </location>
</feature>
<sequence length="667" mass="74866">MTRSRRTSMEGFATLLLWFSFFSILIISSAVDTITASKFIRDGETIVSTDGSFELGFLSPNDSTNRFVGIWFKKISPLTVVWVANRDIPLVNSSGILKVTDRGILTVLNGDDSIIWSSNSTRLAQNPLAQLLDSGNLVVRNGNEYNPENFLWQSFDYPCDTVLPGMKFGINLETGLDRYLTSWKGSNDPSRGDYTARFDPRGFPEAVVMKDSVQKFRTGPWNGLCFSGIPNVITNLYYNYNFVFNEKELYFSYELRDSRIVSRVVLDQNGRLQGFIWSNQSHGWSLYVTSQTDNCDNYAACGVYGSCNGGNSLQCQCVTGFVPKFPQEWEVADWSNGCVRRTQLDCQNGDSFLKYSGIKLPATRNSWFSRSMILEECKMECLKNCSCVAYANLDIRKGGSGCLLWFEDLIDIKEYNQNGQDIYIRLASSEIGQLGSSKKKKLRYIAGSVLLAVMLLLGLSLTLCLRRKNKLQRQGRLGYNLERNDTTECQKDPELPLFDYATIANATNNFSVSNKLGEGGFGPVYKGQLEDGQEIAVKRLSKNSRQGADEFKNEVFYIAKLQHRNLLPPTTVTVSKEDLIHIDPFSSDVPSDEYISIVTTKSLPEPTISTVTPEATSPLVLLRLLPYLSTLVAKHFPHQISLSLFLPLLKTLILFLADILFAIASHR</sequence>
<evidence type="ECO:0008006" key="13">
    <source>
        <dbReference type="Google" id="ProtNLM"/>
    </source>
</evidence>
<organism evidence="11 12">
    <name type="scientific">Nyssa sinensis</name>
    <dbReference type="NCBI Taxonomy" id="561372"/>
    <lineage>
        <taxon>Eukaryota</taxon>
        <taxon>Viridiplantae</taxon>
        <taxon>Streptophyta</taxon>
        <taxon>Embryophyta</taxon>
        <taxon>Tracheophyta</taxon>
        <taxon>Spermatophyta</taxon>
        <taxon>Magnoliopsida</taxon>
        <taxon>eudicotyledons</taxon>
        <taxon>Gunneridae</taxon>
        <taxon>Pentapetalae</taxon>
        <taxon>asterids</taxon>
        <taxon>Cornales</taxon>
        <taxon>Nyssaceae</taxon>
        <taxon>Nyssa</taxon>
    </lineage>
</organism>
<dbReference type="Gene3D" id="2.90.10.10">
    <property type="entry name" value="Bulb-type lectin domain"/>
    <property type="match status" value="1"/>
</dbReference>
<dbReference type="AlphaFoldDB" id="A0A5J5ABQ4"/>
<dbReference type="InterPro" id="IPR036426">
    <property type="entry name" value="Bulb-type_lectin_dom_sf"/>
</dbReference>
<dbReference type="Pfam" id="PF00954">
    <property type="entry name" value="S_locus_glycop"/>
    <property type="match status" value="1"/>
</dbReference>
<evidence type="ECO:0000259" key="10">
    <source>
        <dbReference type="PROSITE" id="PS50948"/>
    </source>
</evidence>
<name>A0A5J5ABQ4_9ASTE</name>
<evidence type="ECO:0000256" key="3">
    <source>
        <dbReference type="ARBA" id="ARBA00023157"/>
    </source>
</evidence>
<keyword evidence="4" id="KW-0675">Receptor</keyword>
<keyword evidence="2 7" id="KW-0732">Signal</keyword>
<dbReference type="InterPro" id="IPR001480">
    <property type="entry name" value="Bulb-type_lectin_dom"/>
</dbReference>
<dbReference type="GO" id="GO:0004672">
    <property type="term" value="F:protein kinase activity"/>
    <property type="evidence" value="ECO:0007669"/>
    <property type="project" value="InterPro"/>
</dbReference>
<keyword evidence="6" id="KW-0812">Transmembrane</keyword>
<keyword evidence="6" id="KW-1133">Transmembrane helix</keyword>
<keyword evidence="12" id="KW-1185">Reference proteome</keyword>
<feature type="chain" id="PRO_5023872357" description="Receptor-like serine/threonine-protein kinase" evidence="7">
    <location>
        <begin position="31"/>
        <end position="667"/>
    </location>
</feature>
<keyword evidence="6" id="KW-0472">Membrane</keyword>
<dbReference type="InterPro" id="IPR003609">
    <property type="entry name" value="Pan_app"/>
</dbReference>
<dbReference type="CDD" id="cd01098">
    <property type="entry name" value="PAN_AP_plant"/>
    <property type="match status" value="1"/>
</dbReference>
<dbReference type="SMART" id="SM00108">
    <property type="entry name" value="B_lectin"/>
    <property type="match status" value="1"/>
</dbReference>
<dbReference type="InterPro" id="IPR001245">
    <property type="entry name" value="Ser-Thr/Tyr_kinase_cat_dom"/>
</dbReference>
<evidence type="ECO:0000313" key="12">
    <source>
        <dbReference type="Proteomes" id="UP000325577"/>
    </source>
</evidence>